<dbReference type="GeneID" id="136078616"/>
<evidence type="ECO:0000313" key="2">
    <source>
        <dbReference type="RefSeq" id="XP_065650471.1"/>
    </source>
</evidence>
<dbReference type="RefSeq" id="XP_065650471.1">
    <property type="nucleotide sequence ID" value="XM_065794399.1"/>
</dbReference>
<evidence type="ECO:0000313" key="1">
    <source>
        <dbReference type="Proteomes" id="UP001652625"/>
    </source>
</evidence>
<accession>A0ABM4BN11</accession>
<keyword evidence="1" id="KW-1185">Reference proteome</keyword>
<protein>
    <submittedName>
        <fullName evidence="2">Uncharacterized protein LOC136078616</fullName>
    </submittedName>
</protein>
<dbReference type="PANTHER" id="PTHR33053:SF26">
    <property type="entry name" value="TRANSPOSASE DOMAIN-CONTAINING PROTEIN"/>
    <property type="match status" value="1"/>
</dbReference>
<dbReference type="PANTHER" id="PTHR33053">
    <property type="entry name" value="PROTEIN, PUTATIVE-RELATED"/>
    <property type="match status" value="1"/>
</dbReference>
<sequence>MVERIEMLINVDGLPLCKSTNTQFWLILAKFSELQPFIVCLFCGKKKLDNLFDYLNEFSTEIRLLKVSGIEHNGKVLPVTIKAFVCDAPARSFLKNIKGHGGYHSCERCLVIGEYD</sequence>
<organism evidence="1 2">
    <name type="scientific">Hydra vulgaris</name>
    <name type="common">Hydra</name>
    <name type="synonym">Hydra attenuata</name>
    <dbReference type="NCBI Taxonomy" id="6087"/>
    <lineage>
        <taxon>Eukaryota</taxon>
        <taxon>Metazoa</taxon>
        <taxon>Cnidaria</taxon>
        <taxon>Hydrozoa</taxon>
        <taxon>Hydroidolina</taxon>
        <taxon>Anthoathecata</taxon>
        <taxon>Aplanulata</taxon>
        <taxon>Hydridae</taxon>
        <taxon>Hydra</taxon>
    </lineage>
</organism>
<name>A0ABM4BN11_HYDVU</name>
<dbReference type="Proteomes" id="UP001652625">
    <property type="component" value="Chromosome 03"/>
</dbReference>
<reference evidence="2" key="1">
    <citation type="submission" date="2025-08" db="UniProtKB">
        <authorList>
            <consortium name="RefSeq"/>
        </authorList>
    </citation>
    <scope>IDENTIFICATION</scope>
</reference>
<gene>
    <name evidence="2" type="primary">LOC136078616</name>
</gene>
<proteinExistence type="predicted"/>